<dbReference type="Proteomes" id="UP001596189">
    <property type="component" value="Unassembled WGS sequence"/>
</dbReference>
<dbReference type="InterPro" id="IPR014927">
    <property type="entry name" value="PG-bd_2"/>
</dbReference>
<dbReference type="PANTHER" id="PTHR39328">
    <property type="entry name" value="BLL2871 PROTEIN"/>
    <property type="match status" value="1"/>
</dbReference>
<gene>
    <name evidence="2" type="ORF">ACFQDO_04270</name>
</gene>
<dbReference type="RefSeq" id="WP_345717179.1">
    <property type="nucleotide sequence ID" value="NZ_BAABFP010000005.1"/>
</dbReference>
<sequence length="272" mass="27881">MTFSIVGRDGDAYGVAVASKFLAVGSAVPAARAGLGAVATQAYANLAYRGAGLALLAAGATSAETVQRLTDDDEGRDDRQVGVVSGSGGTSFTGPSCHAWAGGRAGDDYAVQGNILVGEQVVEAMEAAWASSAGQPLVRRLLAALSAGDAAGGDRRGRQSAALLVGRPGAGYGGDDTEYDLRVDDHPDPVPELVKLVDLHDLYFGEPDADALLPLEGAVADEVRALLAKLGHAGDDLDALLDTWAGSANFEMRLRPGSIDPVVLDQLRLGRT</sequence>
<evidence type="ECO:0000313" key="3">
    <source>
        <dbReference type="Proteomes" id="UP001596189"/>
    </source>
</evidence>
<keyword evidence="3" id="KW-1185">Reference proteome</keyword>
<evidence type="ECO:0000313" key="2">
    <source>
        <dbReference type="EMBL" id="MFC6006338.1"/>
    </source>
</evidence>
<reference evidence="3" key="1">
    <citation type="journal article" date="2019" name="Int. J. Syst. Evol. Microbiol.">
        <title>The Global Catalogue of Microorganisms (GCM) 10K type strain sequencing project: providing services to taxonomists for standard genome sequencing and annotation.</title>
        <authorList>
            <consortium name="The Broad Institute Genomics Platform"/>
            <consortium name="The Broad Institute Genome Sequencing Center for Infectious Disease"/>
            <person name="Wu L."/>
            <person name="Ma J."/>
        </authorList>
    </citation>
    <scope>NUCLEOTIDE SEQUENCE [LARGE SCALE GENOMIC DNA]</scope>
    <source>
        <strain evidence="3">KACC 14249</strain>
    </source>
</reference>
<proteinExistence type="predicted"/>
<protein>
    <submittedName>
        <fullName evidence="2">DUF1028 domain-containing protein</fullName>
    </submittedName>
</protein>
<evidence type="ECO:0000259" key="1">
    <source>
        <dbReference type="Pfam" id="PF08823"/>
    </source>
</evidence>
<accession>A0ABW1JC23</accession>
<dbReference type="InterPro" id="IPR010430">
    <property type="entry name" value="DUF1028"/>
</dbReference>
<comment type="caution">
    <text evidence="2">The sequence shown here is derived from an EMBL/GenBank/DDBJ whole genome shotgun (WGS) entry which is preliminary data.</text>
</comment>
<dbReference type="PANTHER" id="PTHR39328:SF1">
    <property type="entry name" value="BLL2871 PROTEIN"/>
    <property type="match status" value="1"/>
</dbReference>
<feature type="domain" description="Putative peptidoglycan binding" evidence="1">
    <location>
        <begin position="203"/>
        <end position="265"/>
    </location>
</feature>
<dbReference type="Gene3D" id="3.60.20.10">
    <property type="entry name" value="Glutamine Phosphoribosylpyrophosphate, subunit 1, domain 1"/>
    <property type="match status" value="1"/>
</dbReference>
<dbReference type="EMBL" id="JBHSRD010000002">
    <property type="protein sequence ID" value="MFC6006338.1"/>
    <property type="molecule type" value="Genomic_DNA"/>
</dbReference>
<dbReference type="InterPro" id="IPR029055">
    <property type="entry name" value="Ntn_hydrolases_N"/>
</dbReference>
<dbReference type="SUPFAM" id="SSF56235">
    <property type="entry name" value="N-terminal nucleophile aminohydrolases (Ntn hydrolases)"/>
    <property type="match status" value="1"/>
</dbReference>
<dbReference type="Pfam" id="PF08823">
    <property type="entry name" value="PG_binding_2"/>
    <property type="match status" value="1"/>
</dbReference>
<dbReference type="Pfam" id="PF06267">
    <property type="entry name" value="DUF1028"/>
    <property type="match status" value="1"/>
</dbReference>
<name>A0ABW1JC23_9ACTN</name>
<organism evidence="2 3">
    <name type="scientific">Angustibacter luteus</name>
    <dbReference type="NCBI Taxonomy" id="658456"/>
    <lineage>
        <taxon>Bacteria</taxon>
        <taxon>Bacillati</taxon>
        <taxon>Actinomycetota</taxon>
        <taxon>Actinomycetes</taxon>
        <taxon>Kineosporiales</taxon>
        <taxon>Kineosporiaceae</taxon>
    </lineage>
</organism>